<dbReference type="SUPFAM" id="SSF52540">
    <property type="entry name" value="P-loop containing nucleoside triphosphate hydrolases"/>
    <property type="match status" value="1"/>
</dbReference>
<keyword evidence="2" id="KW-0813">Transport</keyword>
<dbReference type="PROSITE" id="PS50929">
    <property type="entry name" value="ABC_TM1F"/>
    <property type="match status" value="1"/>
</dbReference>
<evidence type="ECO:0000313" key="13">
    <source>
        <dbReference type="Proteomes" id="UP000265882"/>
    </source>
</evidence>
<dbReference type="InterPro" id="IPR039421">
    <property type="entry name" value="Type_1_exporter"/>
</dbReference>
<dbReference type="GO" id="GO:0005886">
    <property type="term" value="C:plasma membrane"/>
    <property type="evidence" value="ECO:0007669"/>
    <property type="project" value="UniProtKB-SubCell"/>
</dbReference>
<evidence type="ECO:0000256" key="8">
    <source>
        <dbReference type="SAM" id="MobiDB-lite"/>
    </source>
</evidence>
<evidence type="ECO:0000256" key="9">
    <source>
        <dbReference type="SAM" id="Phobius"/>
    </source>
</evidence>
<keyword evidence="7 9" id="KW-0472">Membrane</keyword>
<name>A0A3A4NKB3_ABYX5</name>
<feature type="compositionally biased region" description="Pro residues" evidence="8">
    <location>
        <begin position="600"/>
        <end position="609"/>
    </location>
</feature>
<evidence type="ECO:0000313" key="12">
    <source>
        <dbReference type="EMBL" id="RJP19542.1"/>
    </source>
</evidence>
<dbReference type="SUPFAM" id="SSF90123">
    <property type="entry name" value="ABC transporter transmembrane region"/>
    <property type="match status" value="1"/>
</dbReference>
<comment type="subcellular location">
    <subcellularLocation>
        <location evidence="1">Cell membrane</location>
        <topology evidence="1">Multi-pass membrane protein</topology>
    </subcellularLocation>
</comment>
<proteinExistence type="predicted"/>
<dbReference type="GO" id="GO:0016887">
    <property type="term" value="F:ATP hydrolysis activity"/>
    <property type="evidence" value="ECO:0007669"/>
    <property type="project" value="InterPro"/>
</dbReference>
<accession>A0A3A4NKB3</accession>
<dbReference type="Gene3D" id="1.20.1560.10">
    <property type="entry name" value="ABC transporter type 1, transmembrane domain"/>
    <property type="match status" value="1"/>
</dbReference>
<dbReference type="CDD" id="cd18544">
    <property type="entry name" value="ABC_6TM_TmrA_like"/>
    <property type="match status" value="1"/>
</dbReference>
<feature type="domain" description="ABC transporter" evidence="10">
    <location>
        <begin position="355"/>
        <end position="589"/>
    </location>
</feature>
<evidence type="ECO:0000256" key="6">
    <source>
        <dbReference type="ARBA" id="ARBA00022989"/>
    </source>
</evidence>
<dbReference type="EMBL" id="QZKU01000088">
    <property type="protein sequence ID" value="RJP19542.1"/>
    <property type="molecule type" value="Genomic_DNA"/>
</dbReference>
<feature type="transmembrane region" description="Helical" evidence="9">
    <location>
        <begin position="256"/>
        <end position="279"/>
    </location>
</feature>
<evidence type="ECO:0000259" key="11">
    <source>
        <dbReference type="PROSITE" id="PS50929"/>
    </source>
</evidence>
<dbReference type="FunFam" id="3.40.50.300:FF:000287">
    <property type="entry name" value="Multidrug ABC transporter ATP-binding protein"/>
    <property type="match status" value="1"/>
</dbReference>
<dbReference type="InterPro" id="IPR027417">
    <property type="entry name" value="P-loop_NTPase"/>
</dbReference>
<evidence type="ECO:0000256" key="3">
    <source>
        <dbReference type="ARBA" id="ARBA00022692"/>
    </source>
</evidence>
<feature type="domain" description="ABC transmembrane type-1" evidence="11">
    <location>
        <begin position="40"/>
        <end position="321"/>
    </location>
</feature>
<keyword evidence="6 9" id="KW-1133">Transmembrane helix</keyword>
<dbReference type="Pfam" id="PF00005">
    <property type="entry name" value="ABC_tran"/>
    <property type="match status" value="1"/>
</dbReference>
<dbReference type="PANTHER" id="PTHR43394:SF1">
    <property type="entry name" value="ATP-BINDING CASSETTE SUB-FAMILY B MEMBER 10, MITOCHONDRIAL"/>
    <property type="match status" value="1"/>
</dbReference>
<gene>
    <name evidence="12" type="ORF">C4520_12720</name>
</gene>
<evidence type="ECO:0000256" key="7">
    <source>
        <dbReference type="ARBA" id="ARBA00023136"/>
    </source>
</evidence>
<feature type="transmembrane region" description="Helical" evidence="9">
    <location>
        <begin position="36"/>
        <end position="54"/>
    </location>
</feature>
<evidence type="ECO:0000256" key="4">
    <source>
        <dbReference type="ARBA" id="ARBA00022741"/>
    </source>
</evidence>
<comment type="caution">
    <text evidence="12">The sequence shown here is derived from an EMBL/GenBank/DDBJ whole genome shotgun (WGS) entry which is preliminary data.</text>
</comment>
<keyword evidence="5 12" id="KW-0067">ATP-binding</keyword>
<dbReference type="InterPro" id="IPR003439">
    <property type="entry name" value="ABC_transporter-like_ATP-bd"/>
</dbReference>
<organism evidence="12 13">
    <name type="scientific">Abyssobacteria bacterium (strain SURF_5)</name>
    <dbReference type="NCBI Taxonomy" id="2093360"/>
    <lineage>
        <taxon>Bacteria</taxon>
        <taxon>Pseudomonadati</taxon>
        <taxon>Candidatus Hydrogenedentota</taxon>
        <taxon>Candidatus Abyssobacteria</taxon>
    </lineage>
</organism>
<feature type="transmembrane region" description="Helical" evidence="9">
    <location>
        <begin position="180"/>
        <end position="198"/>
    </location>
</feature>
<dbReference type="Gene3D" id="3.40.50.300">
    <property type="entry name" value="P-loop containing nucleotide triphosphate hydrolases"/>
    <property type="match status" value="1"/>
</dbReference>
<dbReference type="PROSITE" id="PS00211">
    <property type="entry name" value="ABC_TRANSPORTER_1"/>
    <property type="match status" value="1"/>
</dbReference>
<dbReference type="Pfam" id="PF00664">
    <property type="entry name" value="ABC_membrane"/>
    <property type="match status" value="1"/>
</dbReference>
<dbReference type="PANTHER" id="PTHR43394">
    <property type="entry name" value="ATP-DEPENDENT PERMEASE MDL1, MITOCHONDRIAL"/>
    <property type="match status" value="1"/>
</dbReference>
<dbReference type="SMART" id="SM00382">
    <property type="entry name" value="AAA"/>
    <property type="match status" value="1"/>
</dbReference>
<keyword evidence="3 9" id="KW-0812">Transmembrane</keyword>
<sequence>MHGPGIGTYHEEEALGKAYDARLVKRLWQYMRPYKGRIMLSLFFLLILSGFQLLQPYLVKRAIDEHILAGELRGLMLIVGIFFLAIIGEFFFGFLESLITSKTGQLVVFDLRIKIFRHLMTLSSRFFDRNPIGRLITRLTTDVEALEEMFAYGVVTILGDILKLVAIVVILFAVDFKLSLVTFAIVPFLLISTMFFRLKARDAFRAIRLTLARINSVLHENITGMGIVQMFSRERANRRQFEQVNDNLLGSQLRSVFYESGLSALVEFIGSVGLALILWYGGGQIVRNTLTFGSLVLFIQLVERFFEPIFSLSQQYTIMQSAMAASERIFKLLDSKDVIEDSPQPAPLDAVHGKIEFRNVGFGYKPDEPVIRDVSFKIKPGEKIAIVGATGAGKTTLIKLLTRMYDVTAGSILIDGKDIRGVDKHLLRRNIGMVLQDVFLFSGDIDYNIRLGNEALSPEMVKAAARKANVDAFINRFPGRYREPIKERGKNLSSGERQLISFARAFAYEPKILVLDEATSNVDTTTEILIQQAVRQLMQGRTSIVIAHRLSTIQGVDRIFVMHKGQLVEEGTHSELMKRQGIYYRLYLLQYKEQEASSPRPRPASPRKPPTVVKTSRMDGGSDSD</sequence>
<feature type="transmembrane region" description="Helical" evidence="9">
    <location>
        <begin position="74"/>
        <end position="95"/>
    </location>
</feature>
<dbReference type="CDD" id="cd03254">
    <property type="entry name" value="ABCC_Glucan_exporter_like"/>
    <property type="match status" value="1"/>
</dbReference>
<protein>
    <submittedName>
        <fullName evidence="12">ABC transporter ATP-binding protein</fullName>
    </submittedName>
</protein>
<dbReference type="Proteomes" id="UP000265882">
    <property type="component" value="Unassembled WGS sequence"/>
</dbReference>
<dbReference type="GO" id="GO:0005524">
    <property type="term" value="F:ATP binding"/>
    <property type="evidence" value="ECO:0007669"/>
    <property type="project" value="UniProtKB-KW"/>
</dbReference>
<dbReference type="PROSITE" id="PS50893">
    <property type="entry name" value="ABC_TRANSPORTER_2"/>
    <property type="match status" value="1"/>
</dbReference>
<keyword evidence="4" id="KW-0547">Nucleotide-binding</keyword>
<evidence type="ECO:0000256" key="2">
    <source>
        <dbReference type="ARBA" id="ARBA00022448"/>
    </source>
</evidence>
<evidence type="ECO:0000256" key="1">
    <source>
        <dbReference type="ARBA" id="ARBA00004651"/>
    </source>
</evidence>
<evidence type="ECO:0000259" key="10">
    <source>
        <dbReference type="PROSITE" id="PS50893"/>
    </source>
</evidence>
<dbReference type="InterPro" id="IPR011527">
    <property type="entry name" value="ABC1_TM_dom"/>
</dbReference>
<reference evidence="12 13" key="1">
    <citation type="journal article" date="2017" name="ISME J.">
        <title>Energy and carbon metabolisms in a deep terrestrial subsurface fluid microbial community.</title>
        <authorList>
            <person name="Momper L."/>
            <person name="Jungbluth S.P."/>
            <person name="Lee M.D."/>
            <person name="Amend J.P."/>
        </authorList>
    </citation>
    <scope>NUCLEOTIDE SEQUENCE [LARGE SCALE GENOMIC DNA]</scope>
    <source>
        <strain evidence="12">SURF_5</strain>
    </source>
</reference>
<feature type="transmembrane region" description="Helical" evidence="9">
    <location>
        <begin position="150"/>
        <end position="174"/>
    </location>
</feature>
<evidence type="ECO:0000256" key="5">
    <source>
        <dbReference type="ARBA" id="ARBA00022840"/>
    </source>
</evidence>
<dbReference type="InterPro" id="IPR003593">
    <property type="entry name" value="AAA+_ATPase"/>
</dbReference>
<dbReference type="InterPro" id="IPR017871">
    <property type="entry name" value="ABC_transporter-like_CS"/>
</dbReference>
<feature type="region of interest" description="Disordered" evidence="8">
    <location>
        <begin position="595"/>
        <end position="625"/>
    </location>
</feature>
<dbReference type="GO" id="GO:0015421">
    <property type="term" value="F:ABC-type oligopeptide transporter activity"/>
    <property type="evidence" value="ECO:0007669"/>
    <property type="project" value="TreeGrafter"/>
</dbReference>
<dbReference type="InterPro" id="IPR036640">
    <property type="entry name" value="ABC1_TM_sf"/>
</dbReference>
<dbReference type="AlphaFoldDB" id="A0A3A4NKB3"/>